<dbReference type="AlphaFoldDB" id="A0A8S9QPW5"/>
<dbReference type="SMART" id="SM01142">
    <property type="entry name" value="DSHCT"/>
    <property type="match status" value="1"/>
</dbReference>
<feature type="domain" description="ATP-dependent RNA helicase Ski2/MTR4 C-terminal" evidence="1">
    <location>
        <begin position="13"/>
        <end position="138"/>
    </location>
</feature>
<sequence>MDGAYVQWCLQGSEGGGVGERGYLTQLNPEKNSTYSSYSYKTQPGVDIDFESFVHSFRPDIMEAVYAWAKGSKFYEIDGDCLCFRREHDQSDKKNGGSSTTAYSSCKKSIGETQLEAKLEEAVSKIKRSIIFAASVNL</sequence>
<dbReference type="EMBL" id="QGKX02000996">
    <property type="protein sequence ID" value="KAF3553777.1"/>
    <property type="molecule type" value="Genomic_DNA"/>
</dbReference>
<dbReference type="Gene3D" id="1.10.3380.30">
    <property type="match status" value="1"/>
</dbReference>
<evidence type="ECO:0000259" key="1">
    <source>
        <dbReference type="SMART" id="SM01142"/>
    </source>
</evidence>
<evidence type="ECO:0000313" key="3">
    <source>
        <dbReference type="Proteomes" id="UP000712600"/>
    </source>
</evidence>
<dbReference type="Proteomes" id="UP000712600">
    <property type="component" value="Unassembled WGS sequence"/>
</dbReference>
<comment type="caution">
    <text evidence="2">The sequence shown here is derived from an EMBL/GenBank/DDBJ whole genome shotgun (WGS) entry which is preliminary data.</text>
</comment>
<evidence type="ECO:0000313" key="2">
    <source>
        <dbReference type="EMBL" id="KAF3553777.1"/>
    </source>
</evidence>
<accession>A0A8S9QPW5</accession>
<protein>
    <recommendedName>
        <fullName evidence="1">ATP-dependent RNA helicase Ski2/MTR4 C-terminal domain-containing protein</fullName>
    </recommendedName>
</protein>
<dbReference type="InterPro" id="IPR012961">
    <property type="entry name" value="Ski2/MTR4_C"/>
</dbReference>
<reference evidence="2" key="1">
    <citation type="submission" date="2019-12" db="EMBL/GenBank/DDBJ databases">
        <title>Genome sequencing and annotation of Brassica cretica.</title>
        <authorList>
            <person name="Studholme D.J."/>
            <person name="Sarris P."/>
        </authorList>
    </citation>
    <scope>NUCLEOTIDE SEQUENCE</scope>
    <source>
        <strain evidence="2">PFS-109/04</strain>
        <tissue evidence="2">Leaf</tissue>
    </source>
</reference>
<gene>
    <name evidence="2" type="ORF">F2Q69_00013181</name>
</gene>
<proteinExistence type="predicted"/>
<name>A0A8S9QPW5_BRACR</name>
<organism evidence="2 3">
    <name type="scientific">Brassica cretica</name>
    <name type="common">Mustard</name>
    <dbReference type="NCBI Taxonomy" id="69181"/>
    <lineage>
        <taxon>Eukaryota</taxon>
        <taxon>Viridiplantae</taxon>
        <taxon>Streptophyta</taxon>
        <taxon>Embryophyta</taxon>
        <taxon>Tracheophyta</taxon>
        <taxon>Spermatophyta</taxon>
        <taxon>Magnoliopsida</taxon>
        <taxon>eudicotyledons</taxon>
        <taxon>Gunneridae</taxon>
        <taxon>Pentapetalae</taxon>
        <taxon>rosids</taxon>
        <taxon>malvids</taxon>
        <taxon>Brassicales</taxon>
        <taxon>Brassicaceae</taxon>
        <taxon>Brassiceae</taxon>
        <taxon>Brassica</taxon>
    </lineage>
</organism>